<gene>
    <name evidence="5" type="ORF">JCM19296_776</name>
</gene>
<sequence>MFCSKLLYTILRFRESVTSLFLKYLDQMAQKLTLKKIAQELKVSISTVSKALRDSHEISVETRTKIQEYAKQYNFKPNNIALSLKNQKTKKIGVIIPEIVHHFFATVISGVERVANEKGYQVIICLSGESFDKEVVNMDMLANGSIDGFVMSLSKETMERQDFHHLREVTNQGMPIVMFDRVADDIACDKIIIDDVEAANKATDFLLRKNRRNLGLISTPDYVNVGRLRTQGFKEALMKRGYEIDESAILKVEDIENCGDKIKDFLMTGNYDGLLAVNELFAVTASKALQGMGRKVPDDVAIVAFTDGMLSKYASPTLTTIGQKGEEMGGLAAAKLIQKLESDHQEDETYETVIVKTSLIERESTP</sequence>
<dbReference type="AlphaFoldDB" id="A0A081D8F2"/>
<dbReference type="InterPro" id="IPR001761">
    <property type="entry name" value="Peripla_BP/Lac1_sug-bd_dom"/>
</dbReference>
<evidence type="ECO:0000313" key="5">
    <source>
        <dbReference type="EMBL" id="GAK75198.1"/>
    </source>
</evidence>
<dbReference type="SMART" id="SM00354">
    <property type="entry name" value="HTH_LACI"/>
    <property type="match status" value="1"/>
</dbReference>
<dbReference type="SUPFAM" id="SSF47413">
    <property type="entry name" value="lambda repressor-like DNA-binding domains"/>
    <property type="match status" value="1"/>
</dbReference>
<dbReference type="SUPFAM" id="SSF53822">
    <property type="entry name" value="Periplasmic binding protein-like I"/>
    <property type="match status" value="1"/>
</dbReference>
<dbReference type="InterPro" id="IPR010982">
    <property type="entry name" value="Lambda_DNA-bd_dom_sf"/>
</dbReference>
<dbReference type="GO" id="GO:0000976">
    <property type="term" value="F:transcription cis-regulatory region binding"/>
    <property type="evidence" value="ECO:0007669"/>
    <property type="project" value="TreeGrafter"/>
</dbReference>
<dbReference type="InterPro" id="IPR028082">
    <property type="entry name" value="Peripla_BP_I"/>
</dbReference>
<accession>A0A081D8F2</accession>
<name>A0A081D8F2_NONUL</name>
<dbReference type="Gene3D" id="3.40.50.2300">
    <property type="match status" value="2"/>
</dbReference>
<evidence type="ECO:0000259" key="4">
    <source>
        <dbReference type="PROSITE" id="PS50932"/>
    </source>
</evidence>
<dbReference type="PANTHER" id="PTHR30146:SF109">
    <property type="entry name" value="HTH-TYPE TRANSCRIPTIONAL REGULATOR GALS"/>
    <property type="match status" value="1"/>
</dbReference>
<evidence type="ECO:0000256" key="2">
    <source>
        <dbReference type="ARBA" id="ARBA00023125"/>
    </source>
</evidence>
<dbReference type="EMBL" id="BBLG01000001">
    <property type="protein sequence ID" value="GAK75198.1"/>
    <property type="molecule type" value="Genomic_DNA"/>
</dbReference>
<reference evidence="5 6" key="1">
    <citation type="journal article" date="2014" name="Genome Announc.">
        <title>Draft Genome Sequences of Marine Flavobacterium Nonlabens Strains NR17, NR24, NR27, NR32, NR33, and Ara13.</title>
        <authorList>
            <person name="Nakanishi M."/>
            <person name="Meirelles P."/>
            <person name="Suzuki R."/>
            <person name="Takatani N."/>
            <person name="Mino S."/>
            <person name="Suda W."/>
            <person name="Oshima K."/>
            <person name="Hattori M."/>
            <person name="Ohkuma M."/>
            <person name="Hosokawa M."/>
            <person name="Miyashita K."/>
            <person name="Thompson F.L."/>
            <person name="Niwa A."/>
            <person name="Sawabe T."/>
            <person name="Sawabe T."/>
        </authorList>
    </citation>
    <scope>NUCLEOTIDE SEQUENCE [LARGE SCALE GENOMIC DNA]</scope>
    <source>
        <strain evidence="6">JCM19296</strain>
    </source>
</reference>
<dbReference type="PANTHER" id="PTHR30146">
    <property type="entry name" value="LACI-RELATED TRANSCRIPTIONAL REPRESSOR"/>
    <property type="match status" value="1"/>
</dbReference>
<dbReference type="InterPro" id="IPR000843">
    <property type="entry name" value="HTH_LacI"/>
</dbReference>
<evidence type="ECO:0000256" key="1">
    <source>
        <dbReference type="ARBA" id="ARBA00023015"/>
    </source>
</evidence>
<dbReference type="Pfam" id="PF00356">
    <property type="entry name" value="LacI"/>
    <property type="match status" value="1"/>
</dbReference>
<dbReference type="CDD" id="cd06267">
    <property type="entry name" value="PBP1_LacI_sugar_binding-like"/>
    <property type="match status" value="1"/>
</dbReference>
<keyword evidence="3" id="KW-0804">Transcription</keyword>
<comment type="caution">
    <text evidence="5">The sequence shown here is derived from an EMBL/GenBank/DDBJ whole genome shotgun (WGS) entry which is preliminary data.</text>
</comment>
<dbReference type="Pfam" id="PF00532">
    <property type="entry name" value="Peripla_BP_1"/>
    <property type="match status" value="1"/>
</dbReference>
<evidence type="ECO:0000313" key="6">
    <source>
        <dbReference type="Proteomes" id="UP000028980"/>
    </source>
</evidence>
<protein>
    <submittedName>
        <fullName evidence="5">LacI family transcriptional regulator</fullName>
    </submittedName>
</protein>
<dbReference type="Gene3D" id="1.10.260.40">
    <property type="entry name" value="lambda repressor-like DNA-binding domains"/>
    <property type="match status" value="1"/>
</dbReference>
<keyword evidence="2" id="KW-0238">DNA-binding</keyword>
<feature type="domain" description="HTH lacI-type" evidence="4">
    <location>
        <begin position="32"/>
        <end position="86"/>
    </location>
</feature>
<dbReference type="PROSITE" id="PS50932">
    <property type="entry name" value="HTH_LACI_2"/>
    <property type="match status" value="1"/>
</dbReference>
<proteinExistence type="predicted"/>
<dbReference type="CDD" id="cd01392">
    <property type="entry name" value="HTH_LacI"/>
    <property type="match status" value="1"/>
</dbReference>
<dbReference type="GO" id="GO:0003700">
    <property type="term" value="F:DNA-binding transcription factor activity"/>
    <property type="evidence" value="ECO:0007669"/>
    <property type="project" value="TreeGrafter"/>
</dbReference>
<dbReference type="Proteomes" id="UP000028980">
    <property type="component" value="Unassembled WGS sequence"/>
</dbReference>
<keyword evidence="1" id="KW-0805">Transcription regulation</keyword>
<evidence type="ECO:0000256" key="3">
    <source>
        <dbReference type="ARBA" id="ARBA00023163"/>
    </source>
</evidence>
<organism evidence="5 6">
    <name type="scientific">Nonlabens ulvanivorans</name>
    <name type="common">Persicivirga ulvanivorans</name>
    <dbReference type="NCBI Taxonomy" id="906888"/>
    <lineage>
        <taxon>Bacteria</taxon>
        <taxon>Pseudomonadati</taxon>
        <taxon>Bacteroidota</taxon>
        <taxon>Flavobacteriia</taxon>
        <taxon>Flavobacteriales</taxon>
        <taxon>Flavobacteriaceae</taxon>
        <taxon>Nonlabens</taxon>
    </lineage>
</organism>